<dbReference type="Proteomes" id="UP001497482">
    <property type="component" value="Chromosome 1"/>
</dbReference>
<dbReference type="GO" id="GO:0003774">
    <property type="term" value="F:cytoskeletal motor activity"/>
    <property type="evidence" value="ECO:0007669"/>
    <property type="project" value="InterPro"/>
</dbReference>
<accession>A0AAV2J2P9</accession>
<feature type="domain" description="TH1" evidence="1">
    <location>
        <begin position="1"/>
        <end position="109"/>
    </location>
</feature>
<name>A0AAV2J2P9_KNICA</name>
<reference evidence="2 3" key="1">
    <citation type="submission" date="2024-04" db="EMBL/GenBank/DDBJ databases">
        <authorList>
            <person name="Waldvogel A.-M."/>
            <person name="Schoenle A."/>
        </authorList>
    </citation>
    <scope>NUCLEOTIDE SEQUENCE [LARGE SCALE GENOMIC DNA]</scope>
</reference>
<dbReference type="GO" id="GO:0016459">
    <property type="term" value="C:myosin complex"/>
    <property type="evidence" value="ECO:0007669"/>
    <property type="project" value="InterPro"/>
</dbReference>
<evidence type="ECO:0000313" key="2">
    <source>
        <dbReference type="EMBL" id="CAL1569419.1"/>
    </source>
</evidence>
<gene>
    <name evidence="2" type="ORF">KC01_LOCUS1859</name>
</gene>
<keyword evidence="3" id="KW-1185">Reference proteome</keyword>
<dbReference type="AlphaFoldDB" id="A0AAV2J2P9"/>
<organism evidence="2 3">
    <name type="scientific">Knipowitschia caucasica</name>
    <name type="common">Caucasian dwarf goby</name>
    <name type="synonym">Pomatoschistus caucasicus</name>
    <dbReference type="NCBI Taxonomy" id="637954"/>
    <lineage>
        <taxon>Eukaryota</taxon>
        <taxon>Metazoa</taxon>
        <taxon>Chordata</taxon>
        <taxon>Craniata</taxon>
        <taxon>Vertebrata</taxon>
        <taxon>Euteleostomi</taxon>
        <taxon>Actinopterygii</taxon>
        <taxon>Neopterygii</taxon>
        <taxon>Teleostei</taxon>
        <taxon>Neoteleostei</taxon>
        <taxon>Acanthomorphata</taxon>
        <taxon>Gobiaria</taxon>
        <taxon>Gobiiformes</taxon>
        <taxon>Gobioidei</taxon>
        <taxon>Gobiidae</taxon>
        <taxon>Gobiinae</taxon>
        <taxon>Knipowitschia</taxon>
    </lineage>
</organism>
<proteinExistence type="predicted"/>
<dbReference type="InterPro" id="IPR010926">
    <property type="entry name" value="Myosin_TH1"/>
</dbReference>
<dbReference type="EMBL" id="OZ035823">
    <property type="protein sequence ID" value="CAL1569419.1"/>
    <property type="molecule type" value="Genomic_DNA"/>
</dbReference>
<protein>
    <recommendedName>
        <fullName evidence="1">TH1 domain-containing protein</fullName>
    </recommendedName>
</protein>
<evidence type="ECO:0000259" key="1">
    <source>
        <dbReference type="PROSITE" id="PS51757"/>
    </source>
</evidence>
<sequence length="117" mass="13142">MKSPSPARVRGVSVSNLSDNFLILHVTSDDAKQNDNKQKGDLVLQCDYLFEALTKLCVIAKKPDCIQVVQGSVRFDIHPGREGFVDFKSGHEAMVYRAKNGHLMVFSFQESRTKSRI</sequence>
<dbReference type="PROSITE" id="PS51757">
    <property type="entry name" value="TH1"/>
    <property type="match status" value="1"/>
</dbReference>
<dbReference type="Pfam" id="PF06017">
    <property type="entry name" value="Myosin_TH1"/>
    <property type="match status" value="1"/>
</dbReference>
<evidence type="ECO:0000313" key="3">
    <source>
        <dbReference type="Proteomes" id="UP001497482"/>
    </source>
</evidence>